<dbReference type="Pfam" id="PF03372">
    <property type="entry name" value="Exo_endo_phos"/>
    <property type="match status" value="1"/>
</dbReference>
<dbReference type="GO" id="GO:0008311">
    <property type="term" value="F:double-stranded DNA 3'-5' DNA exonuclease activity"/>
    <property type="evidence" value="ECO:0007669"/>
    <property type="project" value="UniProtKB-EC"/>
</dbReference>
<feature type="site" description="Important for catalytic activity" evidence="8">
    <location>
        <position position="221"/>
    </location>
</feature>
<dbReference type="InterPro" id="IPR020847">
    <property type="entry name" value="AP_endonuclease_F1_BS"/>
</dbReference>
<dbReference type="InterPro" id="IPR036691">
    <property type="entry name" value="Endo/exonu/phosph_ase_sf"/>
</dbReference>
<feature type="site" description="Transition state stabilizer" evidence="8">
    <location>
        <position position="151"/>
    </location>
</feature>
<dbReference type="NCBIfam" id="TIGR00633">
    <property type="entry name" value="xth"/>
    <property type="match status" value="1"/>
</dbReference>
<dbReference type="Proteomes" id="UP000252132">
    <property type="component" value="Unassembled WGS sequence"/>
</dbReference>
<dbReference type="CDD" id="cd09086">
    <property type="entry name" value="ExoIII-like_AP-endo"/>
    <property type="match status" value="1"/>
</dbReference>
<dbReference type="EMBL" id="QOQF01000003">
    <property type="protein sequence ID" value="RCL78111.1"/>
    <property type="molecule type" value="Genomic_DNA"/>
</dbReference>
<feature type="domain" description="Endonuclease/exonuclease/phosphatase" evidence="9">
    <location>
        <begin position="4"/>
        <end position="251"/>
    </location>
</feature>
<comment type="cofactor">
    <cofactor evidence="1">
        <name>Mn(2+)</name>
        <dbReference type="ChEBI" id="CHEBI:29035"/>
    </cofactor>
</comment>
<feature type="binding site" evidence="7">
    <location>
        <position position="250"/>
    </location>
    <ligand>
        <name>Mg(2+)</name>
        <dbReference type="ChEBI" id="CHEBI:18420"/>
        <label>1</label>
    </ligand>
</feature>
<protein>
    <submittedName>
        <fullName evidence="10">Exodeoxyribonuclease III</fullName>
        <ecNumber evidence="10">3.1.11.2</ecNumber>
    </submittedName>
</protein>
<feature type="binding site" evidence="7">
    <location>
        <position position="7"/>
    </location>
    <ligand>
        <name>Mg(2+)</name>
        <dbReference type="ChEBI" id="CHEBI:18420"/>
        <label>1</label>
    </ligand>
</feature>
<keyword evidence="4 10" id="KW-0378">Hydrolase</keyword>
<feature type="site" description="Interaction with DNA substrate" evidence="8">
    <location>
        <position position="251"/>
    </location>
</feature>
<evidence type="ECO:0000256" key="4">
    <source>
        <dbReference type="ARBA" id="ARBA00022801"/>
    </source>
</evidence>
<dbReference type="PROSITE" id="PS00726">
    <property type="entry name" value="AP_NUCLEASE_F1_1"/>
    <property type="match status" value="1"/>
</dbReference>
<dbReference type="PANTHER" id="PTHR43250">
    <property type="entry name" value="EXODEOXYRIBONUCLEASE III"/>
    <property type="match status" value="1"/>
</dbReference>
<reference evidence="10 11" key="1">
    <citation type="journal article" date="2018" name="Microbiome">
        <title>Fine metagenomic profile of the Mediterranean stratified and mixed water columns revealed by assembly and recruitment.</title>
        <authorList>
            <person name="Haro-Moreno J.M."/>
            <person name="Lopez-Perez M."/>
            <person name="De La Torre J.R."/>
            <person name="Picazo A."/>
            <person name="Camacho A."/>
            <person name="Rodriguez-Valera F."/>
        </authorList>
    </citation>
    <scope>NUCLEOTIDE SEQUENCE [LARGE SCALE GENOMIC DNA]</scope>
    <source>
        <strain evidence="10">MED-G55</strain>
    </source>
</reference>
<dbReference type="GO" id="GO:0004519">
    <property type="term" value="F:endonuclease activity"/>
    <property type="evidence" value="ECO:0007669"/>
    <property type="project" value="InterPro"/>
</dbReference>
<evidence type="ECO:0000256" key="1">
    <source>
        <dbReference type="ARBA" id="ARBA00001936"/>
    </source>
</evidence>
<feature type="active site" evidence="6">
    <location>
        <position position="108"/>
    </location>
</feature>
<dbReference type="InterPro" id="IPR004808">
    <property type="entry name" value="AP_endonuc_1"/>
</dbReference>
<keyword evidence="5 7" id="KW-0460">Magnesium</keyword>
<keyword evidence="7" id="KW-0464">Manganese</keyword>
<organism evidence="10 11">
    <name type="scientific">PS1 clade bacterium</name>
    <dbReference type="NCBI Taxonomy" id="2175152"/>
    <lineage>
        <taxon>Bacteria</taxon>
        <taxon>Pseudomonadati</taxon>
        <taxon>Pseudomonadota</taxon>
        <taxon>Alphaproteobacteria</taxon>
        <taxon>PS1 clade</taxon>
    </lineage>
</organism>
<sequence length="261" mass="29291">MLIASWNVNSVKARLLNLLAWLEKAKPDIVGLQELKCVDEAFPRAEIEALGYNVETFGQKTYNGVALLSRYRLEDLTRGIPGFEDEHSRYIEAVVSTSAGALRVASLYLPNGNPVDSPKYPYKLAWMTAFEKHAVSLMQNEEAFVLAGDYNAIPSPQDVHAPDAWEGDALYRPETREAFRRLVNLGLTEAVGTLTTTGPDTYTFWDYQGGAWPKNKGIRIDHHLLSPLAADRLVNVRIDKHTRDWEKPSDHVPVLIELDMA</sequence>
<dbReference type="NCBIfam" id="TIGR00195">
    <property type="entry name" value="exoDNase_III"/>
    <property type="match status" value="1"/>
</dbReference>
<dbReference type="SUPFAM" id="SSF56219">
    <property type="entry name" value="DNase I-like"/>
    <property type="match status" value="1"/>
</dbReference>
<feature type="active site" description="Proton acceptor" evidence="6">
    <location>
        <position position="251"/>
    </location>
</feature>
<dbReference type="GO" id="GO:0046872">
    <property type="term" value="F:metal ion binding"/>
    <property type="evidence" value="ECO:0007669"/>
    <property type="project" value="UniProtKB-KW"/>
</dbReference>
<feature type="binding site" evidence="7">
    <location>
        <position position="151"/>
    </location>
    <ligand>
        <name>Mg(2+)</name>
        <dbReference type="ChEBI" id="CHEBI:18420"/>
        <label>1</label>
    </ligand>
</feature>
<accession>A0A368E3S7</accession>
<dbReference type="Gene3D" id="3.60.10.10">
    <property type="entry name" value="Endonuclease/exonuclease/phosphatase"/>
    <property type="match status" value="1"/>
</dbReference>
<feature type="binding site" evidence="7">
    <location>
        <position position="251"/>
    </location>
    <ligand>
        <name>Mg(2+)</name>
        <dbReference type="ChEBI" id="CHEBI:18420"/>
        <label>1</label>
    </ligand>
</feature>
<keyword evidence="3 7" id="KW-0479">Metal-binding</keyword>
<evidence type="ECO:0000256" key="5">
    <source>
        <dbReference type="ARBA" id="ARBA00022842"/>
    </source>
</evidence>
<evidence type="ECO:0000256" key="6">
    <source>
        <dbReference type="PIRSR" id="PIRSR604808-1"/>
    </source>
</evidence>
<dbReference type="GO" id="GO:0003677">
    <property type="term" value="F:DNA binding"/>
    <property type="evidence" value="ECO:0007669"/>
    <property type="project" value="InterPro"/>
</dbReference>
<gene>
    <name evidence="10" type="primary">xth</name>
    <name evidence="10" type="ORF">DBW69_01605</name>
</gene>
<feature type="binding site" evidence="7">
    <location>
        <position position="34"/>
    </location>
    <ligand>
        <name>Mg(2+)</name>
        <dbReference type="ChEBI" id="CHEBI:18420"/>
        <label>1</label>
    </ligand>
</feature>
<dbReference type="AlphaFoldDB" id="A0A368E3S7"/>
<comment type="caution">
    <text evidence="10">The sequence shown here is derived from an EMBL/GenBank/DDBJ whole genome shotgun (WGS) entry which is preliminary data.</text>
</comment>
<evidence type="ECO:0000256" key="2">
    <source>
        <dbReference type="ARBA" id="ARBA00007092"/>
    </source>
</evidence>
<evidence type="ECO:0000256" key="8">
    <source>
        <dbReference type="PIRSR" id="PIRSR604808-3"/>
    </source>
</evidence>
<feature type="binding site" evidence="7">
    <location>
        <position position="149"/>
    </location>
    <ligand>
        <name>Mg(2+)</name>
        <dbReference type="ChEBI" id="CHEBI:18420"/>
        <label>1</label>
    </ligand>
</feature>
<dbReference type="PROSITE" id="PS51435">
    <property type="entry name" value="AP_NUCLEASE_F1_4"/>
    <property type="match status" value="1"/>
</dbReference>
<dbReference type="GO" id="GO:0006281">
    <property type="term" value="P:DNA repair"/>
    <property type="evidence" value="ECO:0007669"/>
    <property type="project" value="InterPro"/>
</dbReference>
<dbReference type="EC" id="3.1.11.2" evidence="10"/>
<dbReference type="InterPro" id="IPR005135">
    <property type="entry name" value="Endo/exonuclease/phosphatase"/>
</dbReference>
<comment type="similarity">
    <text evidence="2">Belongs to the DNA repair enzymes AP/ExoA family.</text>
</comment>
<evidence type="ECO:0000259" key="9">
    <source>
        <dbReference type="Pfam" id="PF03372"/>
    </source>
</evidence>
<dbReference type="InterPro" id="IPR020848">
    <property type="entry name" value="AP_endonuclease_F1_CS"/>
</dbReference>
<comment type="cofactor">
    <cofactor evidence="7">
        <name>Mg(2+)</name>
        <dbReference type="ChEBI" id="CHEBI:18420"/>
    </cofactor>
    <cofactor evidence="7">
        <name>Mn(2+)</name>
        <dbReference type="ChEBI" id="CHEBI:29035"/>
    </cofactor>
    <text evidence="7">Probably binds two magnesium or manganese ions per subunit.</text>
</comment>
<proteinExistence type="inferred from homology"/>
<name>A0A368E3S7_9PROT</name>
<dbReference type="InterPro" id="IPR037493">
    <property type="entry name" value="ExoIII-like"/>
</dbReference>
<dbReference type="PROSITE" id="PS00728">
    <property type="entry name" value="AP_NUCLEASE_F1_3"/>
    <property type="match status" value="1"/>
</dbReference>
<evidence type="ECO:0000313" key="11">
    <source>
        <dbReference type="Proteomes" id="UP000252132"/>
    </source>
</evidence>
<evidence type="ECO:0000313" key="10">
    <source>
        <dbReference type="EMBL" id="RCL78111.1"/>
    </source>
</evidence>
<dbReference type="PANTHER" id="PTHR43250:SF2">
    <property type="entry name" value="EXODEOXYRIBONUCLEASE III"/>
    <property type="match status" value="1"/>
</dbReference>
<evidence type="ECO:0000256" key="7">
    <source>
        <dbReference type="PIRSR" id="PIRSR604808-2"/>
    </source>
</evidence>
<evidence type="ECO:0000256" key="3">
    <source>
        <dbReference type="ARBA" id="ARBA00022723"/>
    </source>
</evidence>
<feature type="active site" description="Proton donor/acceptor" evidence="6">
    <location>
        <position position="149"/>
    </location>
</feature>